<feature type="non-terminal residue" evidence="1">
    <location>
        <position position="200"/>
    </location>
</feature>
<dbReference type="EMBL" id="JH159153">
    <property type="protein sequence ID" value="EGZ19274.1"/>
    <property type="molecule type" value="Genomic_DNA"/>
</dbReference>
<protein>
    <submittedName>
        <fullName evidence="1">Uncharacterized protein</fullName>
    </submittedName>
</protein>
<evidence type="ECO:0000313" key="2">
    <source>
        <dbReference type="Proteomes" id="UP000002640"/>
    </source>
</evidence>
<evidence type="ECO:0000313" key="1">
    <source>
        <dbReference type="EMBL" id="EGZ19274.1"/>
    </source>
</evidence>
<dbReference type="InParanoid" id="G4Z2D0"/>
<name>G4Z2D0_PHYSP</name>
<dbReference type="AlphaFoldDB" id="G4Z2D0"/>
<reference evidence="1 2" key="1">
    <citation type="journal article" date="2006" name="Science">
        <title>Phytophthora genome sequences uncover evolutionary origins and mechanisms of pathogenesis.</title>
        <authorList>
            <person name="Tyler B.M."/>
            <person name="Tripathy S."/>
            <person name="Zhang X."/>
            <person name="Dehal P."/>
            <person name="Jiang R.H."/>
            <person name="Aerts A."/>
            <person name="Arredondo F.D."/>
            <person name="Baxter L."/>
            <person name="Bensasson D."/>
            <person name="Beynon J.L."/>
            <person name="Chapman J."/>
            <person name="Damasceno C.M."/>
            <person name="Dorrance A.E."/>
            <person name="Dou D."/>
            <person name="Dickerman A.W."/>
            <person name="Dubchak I.L."/>
            <person name="Garbelotto M."/>
            <person name="Gijzen M."/>
            <person name="Gordon S.G."/>
            <person name="Govers F."/>
            <person name="Grunwald N.J."/>
            <person name="Huang W."/>
            <person name="Ivors K.L."/>
            <person name="Jones R.W."/>
            <person name="Kamoun S."/>
            <person name="Krampis K."/>
            <person name="Lamour K.H."/>
            <person name="Lee M.K."/>
            <person name="McDonald W.H."/>
            <person name="Medina M."/>
            <person name="Meijer H.J."/>
            <person name="Nordberg E.K."/>
            <person name="Maclean D.J."/>
            <person name="Ospina-Giraldo M.D."/>
            <person name="Morris P.F."/>
            <person name="Phuntumart V."/>
            <person name="Putnam N.H."/>
            <person name="Rash S."/>
            <person name="Rose J.K."/>
            <person name="Sakihama Y."/>
            <person name="Salamov A.A."/>
            <person name="Savidor A."/>
            <person name="Scheuring C.F."/>
            <person name="Smith B.M."/>
            <person name="Sobral B.W."/>
            <person name="Terry A."/>
            <person name="Torto-Alalibo T.A."/>
            <person name="Win J."/>
            <person name="Xu Z."/>
            <person name="Zhang H."/>
            <person name="Grigoriev I.V."/>
            <person name="Rokhsar D.S."/>
            <person name="Boore J.L."/>
        </authorList>
    </citation>
    <scope>NUCLEOTIDE SEQUENCE [LARGE SCALE GENOMIC DNA]</scope>
    <source>
        <strain evidence="1 2">P6497</strain>
    </source>
</reference>
<dbReference type="Proteomes" id="UP000002640">
    <property type="component" value="Unassembled WGS sequence"/>
</dbReference>
<dbReference type="KEGG" id="psoj:PHYSODRAFT_495176"/>
<organism evidence="1 2">
    <name type="scientific">Phytophthora sojae (strain P6497)</name>
    <name type="common">Soybean stem and root rot agent</name>
    <name type="synonym">Phytophthora megasperma f. sp. glycines</name>
    <dbReference type="NCBI Taxonomy" id="1094619"/>
    <lineage>
        <taxon>Eukaryota</taxon>
        <taxon>Sar</taxon>
        <taxon>Stramenopiles</taxon>
        <taxon>Oomycota</taxon>
        <taxon>Peronosporomycetes</taxon>
        <taxon>Peronosporales</taxon>
        <taxon>Peronosporaceae</taxon>
        <taxon>Phytophthora</taxon>
    </lineage>
</organism>
<dbReference type="RefSeq" id="XP_009521991.1">
    <property type="nucleotide sequence ID" value="XM_009523696.1"/>
</dbReference>
<gene>
    <name evidence="1" type="ORF">PHYSODRAFT_495176</name>
</gene>
<accession>G4Z2D0</accession>
<proteinExistence type="predicted"/>
<sequence length="200" mass="22635">MIDSIVNAIAGLNNSRSVNNFGPVGLTLRTENEYIDRLHQFLLPKWFTNFNWRTNQALYYSPELLSKSNARSICFPANGGRVKVPRLCHELWTNLDRSCAPADTTSRAAGLLYVHTMERLRGIQARFPNATVDLTFLESQEDLQVSLGGLTSTVFRRSDVSTTIRARDCIDSSNAKTCETVFVEDYRYETGMLVSDVIQW</sequence>
<keyword evidence="2" id="KW-1185">Reference proteome</keyword>
<dbReference type="GeneID" id="20657151"/>